<dbReference type="InterPro" id="IPR000914">
    <property type="entry name" value="SBP_5_dom"/>
</dbReference>
<dbReference type="InterPro" id="IPR039424">
    <property type="entry name" value="SBP_5"/>
</dbReference>
<reference evidence="7 8" key="1">
    <citation type="submission" date="2024-10" db="EMBL/GenBank/DDBJ databases">
        <title>The Natural Products Discovery Center: Release of the First 8490 Sequenced Strains for Exploring Actinobacteria Biosynthetic Diversity.</title>
        <authorList>
            <person name="Kalkreuter E."/>
            <person name="Kautsar S.A."/>
            <person name="Yang D."/>
            <person name="Bader C.D."/>
            <person name="Teijaro C.N."/>
            <person name="Fluegel L."/>
            <person name="Davis C.M."/>
            <person name="Simpson J.R."/>
            <person name="Lauterbach L."/>
            <person name="Steele A.D."/>
            <person name="Gui C."/>
            <person name="Meng S."/>
            <person name="Li G."/>
            <person name="Viehrig K."/>
            <person name="Ye F."/>
            <person name="Su P."/>
            <person name="Kiefer A.F."/>
            <person name="Nichols A."/>
            <person name="Cepeda A.J."/>
            <person name="Yan W."/>
            <person name="Fan B."/>
            <person name="Jiang Y."/>
            <person name="Adhikari A."/>
            <person name="Zheng C.-J."/>
            <person name="Schuster L."/>
            <person name="Cowan T.M."/>
            <person name="Smanski M.J."/>
            <person name="Chevrette M.G."/>
            <person name="De Carvalho L.P.S."/>
            <person name="Shen B."/>
        </authorList>
    </citation>
    <scope>NUCLEOTIDE SEQUENCE [LARGE SCALE GENOMIC DNA]</scope>
    <source>
        <strain evidence="7 8">NPDC004550</strain>
    </source>
</reference>
<dbReference type="PIRSF" id="PIRSF002741">
    <property type="entry name" value="MppA"/>
    <property type="match status" value="1"/>
</dbReference>
<dbReference type="Gene3D" id="3.40.190.10">
    <property type="entry name" value="Periplasmic binding protein-like II"/>
    <property type="match status" value="1"/>
</dbReference>
<evidence type="ECO:0000256" key="1">
    <source>
        <dbReference type="ARBA" id="ARBA00004196"/>
    </source>
</evidence>
<protein>
    <submittedName>
        <fullName evidence="7">ABC transporter substrate-binding protein</fullName>
    </submittedName>
</protein>
<dbReference type="PROSITE" id="PS51257">
    <property type="entry name" value="PROKAR_LIPOPROTEIN"/>
    <property type="match status" value="1"/>
</dbReference>
<keyword evidence="8" id="KW-1185">Reference proteome</keyword>
<dbReference type="PANTHER" id="PTHR30290:SF10">
    <property type="entry name" value="PERIPLASMIC OLIGOPEPTIDE-BINDING PROTEIN-RELATED"/>
    <property type="match status" value="1"/>
</dbReference>
<dbReference type="Pfam" id="PF00496">
    <property type="entry name" value="SBP_bac_5"/>
    <property type="match status" value="1"/>
</dbReference>
<organism evidence="7 8">
    <name type="scientific">Nocardia africana</name>
    <dbReference type="NCBI Taxonomy" id="134964"/>
    <lineage>
        <taxon>Bacteria</taxon>
        <taxon>Bacillati</taxon>
        <taxon>Actinomycetota</taxon>
        <taxon>Actinomycetes</taxon>
        <taxon>Mycobacteriales</taxon>
        <taxon>Nocardiaceae</taxon>
        <taxon>Nocardia</taxon>
    </lineage>
</organism>
<name>A0ABW6NDS9_9NOCA</name>
<evidence type="ECO:0000256" key="3">
    <source>
        <dbReference type="ARBA" id="ARBA00022448"/>
    </source>
</evidence>
<sequence length="524" mass="55196">MRAIDTARALLFATTLLCTLTAGCAGTDSGPRKDTLTIATANTADCIDPAQNLTANSSPFVRPLVDSLVYQSPVDGSLHPWLASSWSGNASATEFTFVLRTDVTFSDGTPFDAAAVKATWDGIVALGAQAATANSLLAGYVETVVSGQDTVTVRFSSPKSSFVQATSTTALAPISPSAWSLAPQQRCAGKFAGTGPFTLESIQGKERVSLVRRKDYRWGAAPWQPGPAALARIDFQLVKEPGVQFDALSAGTVDAASGISQRQIGSLPADRYTTTRIQSPGIVYTITPNTTRGPLTDEAVRRALIAATDRRQLVGVALGGGPPSATSILAANTPGYLELGGELAFDRNRAAALLDNAGWRPGPDGVRTKNGQRLSLAVTYPSIDQVNGPLLELLQQQWAQSGIELKLRGLPVAELSPTQDAGDYDLLVFSQNRGDPDVLRTVFAAAGKNRARITADDPLNVALDQQAAQSDTGKRSATVGQIQRTILERGLAVPLYETGSLVASDARLHGYSLDGSFHDTAWAT</sequence>
<accession>A0ABW6NDS9</accession>
<evidence type="ECO:0000256" key="2">
    <source>
        <dbReference type="ARBA" id="ARBA00005695"/>
    </source>
</evidence>
<dbReference type="InterPro" id="IPR030678">
    <property type="entry name" value="Peptide/Ni-bd"/>
</dbReference>
<dbReference type="Gene3D" id="3.10.105.10">
    <property type="entry name" value="Dipeptide-binding Protein, Domain 3"/>
    <property type="match status" value="1"/>
</dbReference>
<dbReference type="RefSeq" id="WP_387249475.1">
    <property type="nucleotide sequence ID" value="NZ_JBIALX010000002.1"/>
</dbReference>
<keyword evidence="3" id="KW-0813">Transport</keyword>
<dbReference type="PANTHER" id="PTHR30290">
    <property type="entry name" value="PERIPLASMIC BINDING COMPONENT OF ABC TRANSPORTER"/>
    <property type="match status" value="1"/>
</dbReference>
<comment type="similarity">
    <text evidence="2">Belongs to the bacterial solute-binding protein 5 family.</text>
</comment>
<feature type="domain" description="Solute-binding protein family 5" evidence="6">
    <location>
        <begin position="78"/>
        <end position="438"/>
    </location>
</feature>
<dbReference type="EMBL" id="JBIALX010000002">
    <property type="protein sequence ID" value="MFF0452792.1"/>
    <property type="molecule type" value="Genomic_DNA"/>
</dbReference>
<evidence type="ECO:0000259" key="6">
    <source>
        <dbReference type="Pfam" id="PF00496"/>
    </source>
</evidence>
<feature type="chain" id="PRO_5047148945" evidence="5">
    <location>
        <begin position="25"/>
        <end position="524"/>
    </location>
</feature>
<comment type="caution">
    <text evidence="7">The sequence shown here is derived from an EMBL/GenBank/DDBJ whole genome shotgun (WGS) entry which is preliminary data.</text>
</comment>
<evidence type="ECO:0000313" key="8">
    <source>
        <dbReference type="Proteomes" id="UP001601521"/>
    </source>
</evidence>
<evidence type="ECO:0000256" key="5">
    <source>
        <dbReference type="SAM" id="SignalP"/>
    </source>
</evidence>
<gene>
    <name evidence="7" type="ORF">ACFYTH_05405</name>
</gene>
<keyword evidence="4 5" id="KW-0732">Signal</keyword>
<evidence type="ECO:0000313" key="7">
    <source>
        <dbReference type="EMBL" id="MFF0452792.1"/>
    </source>
</evidence>
<proteinExistence type="inferred from homology"/>
<feature type="signal peptide" evidence="5">
    <location>
        <begin position="1"/>
        <end position="24"/>
    </location>
</feature>
<comment type="subcellular location">
    <subcellularLocation>
        <location evidence="1">Cell envelope</location>
    </subcellularLocation>
</comment>
<dbReference type="Proteomes" id="UP001601521">
    <property type="component" value="Unassembled WGS sequence"/>
</dbReference>
<evidence type="ECO:0000256" key="4">
    <source>
        <dbReference type="ARBA" id="ARBA00022729"/>
    </source>
</evidence>
<dbReference type="SUPFAM" id="SSF53850">
    <property type="entry name" value="Periplasmic binding protein-like II"/>
    <property type="match status" value="1"/>
</dbReference>